<organism evidence="1 2">
    <name type="scientific">Caerostris extrusa</name>
    <name type="common">Bark spider</name>
    <name type="synonym">Caerostris bankana</name>
    <dbReference type="NCBI Taxonomy" id="172846"/>
    <lineage>
        <taxon>Eukaryota</taxon>
        <taxon>Metazoa</taxon>
        <taxon>Ecdysozoa</taxon>
        <taxon>Arthropoda</taxon>
        <taxon>Chelicerata</taxon>
        <taxon>Arachnida</taxon>
        <taxon>Araneae</taxon>
        <taxon>Araneomorphae</taxon>
        <taxon>Entelegynae</taxon>
        <taxon>Araneoidea</taxon>
        <taxon>Araneidae</taxon>
        <taxon>Caerostris</taxon>
    </lineage>
</organism>
<evidence type="ECO:0000313" key="2">
    <source>
        <dbReference type="Proteomes" id="UP001054945"/>
    </source>
</evidence>
<dbReference type="AlphaFoldDB" id="A0AAV4Y471"/>
<dbReference type="Proteomes" id="UP001054945">
    <property type="component" value="Unassembled WGS sequence"/>
</dbReference>
<reference evidence="1 2" key="1">
    <citation type="submission" date="2021-06" db="EMBL/GenBank/DDBJ databases">
        <title>Caerostris extrusa draft genome.</title>
        <authorList>
            <person name="Kono N."/>
            <person name="Arakawa K."/>
        </authorList>
    </citation>
    <scope>NUCLEOTIDE SEQUENCE [LARGE SCALE GENOMIC DNA]</scope>
</reference>
<gene>
    <name evidence="1" type="ORF">CEXT_156181</name>
</gene>
<dbReference type="EMBL" id="BPLR01018710">
    <property type="protein sequence ID" value="GIZ01699.1"/>
    <property type="molecule type" value="Genomic_DNA"/>
</dbReference>
<name>A0AAV4Y471_CAEEX</name>
<accession>A0AAV4Y471</accession>
<proteinExistence type="predicted"/>
<evidence type="ECO:0000313" key="1">
    <source>
        <dbReference type="EMBL" id="GIZ01699.1"/>
    </source>
</evidence>
<sequence length="72" mass="8130">MFQVSGSLHPLQQIVCEKNQRPVSSCAIAVMKTVSQQLALLWREMSSFVMIVSKPRLKMHRQGSQTKLSDAK</sequence>
<keyword evidence="2" id="KW-1185">Reference proteome</keyword>
<comment type="caution">
    <text evidence="1">The sequence shown here is derived from an EMBL/GenBank/DDBJ whole genome shotgun (WGS) entry which is preliminary data.</text>
</comment>
<protein>
    <submittedName>
        <fullName evidence="1">Uncharacterized protein</fullName>
    </submittedName>
</protein>